<protein>
    <submittedName>
        <fullName evidence="2">Uncharacterized protein</fullName>
    </submittedName>
</protein>
<organism evidence="2 3">
    <name type="scientific">Penicillium polonicum</name>
    <dbReference type="NCBI Taxonomy" id="60169"/>
    <lineage>
        <taxon>Eukaryota</taxon>
        <taxon>Fungi</taxon>
        <taxon>Dikarya</taxon>
        <taxon>Ascomycota</taxon>
        <taxon>Pezizomycotina</taxon>
        <taxon>Eurotiomycetes</taxon>
        <taxon>Eurotiomycetidae</taxon>
        <taxon>Eurotiales</taxon>
        <taxon>Aspergillaceae</taxon>
        <taxon>Penicillium</taxon>
    </lineage>
</organism>
<feature type="compositionally biased region" description="Basic and acidic residues" evidence="1">
    <location>
        <begin position="61"/>
        <end position="76"/>
    </location>
</feature>
<evidence type="ECO:0000313" key="3">
    <source>
        <dbReference type="Proteomes" id="UP000191408"/>
    </source>
</evidence>
<accession>A0A1V6N6V6</accession>
<keyword evidence="3" id="KW-1185">Reference proteome</keyword>
<feature type="compositionally biased region" description="Polar residues" evidence="1">
    <location>
        <begin position="48"/>
        <end position="58"/>
    </location>
</feature>
<proteinExistence type="predicted"/>
<dbReference type="EMBL" id="MDYM01000024">
    <property type="protein sequence ID" value="OQD60404.1"/>
    <property type="molecule type" value="Genomic_DNA"/>
</dbReference>
<reference evidence="3" key="1">
    <citation type="journal article" date="2017" name="Nat. Microbiol.">
        <title>Global analysis of biosynthetic gene clusters reveals vast potential of secondary metabolite production in Penicillium species.</title>
        <authorList>
            <person name="Nielsen J.C."/>
            <person name="Grijseels S."/>
            <person name="Prigent S."/>
            <person name="Ji B."/>
            <person name="Dainat J."/>
            <person name="Nielsen K.F."/>
            <person name="Frisvad J.C."/>
            <person name="Workman M."/>
            <person name="Nielsen J."/>
        </authorList>
    </citation>
    <scope>NUCLEOTIDE SEQUENCE [LARGE SCALE GENOMIC DNA]</scope>
    <source>
        <strain evidence="3">IBT 4502</strain>
    </source>
</reference>
<gene>
    <name evidence="2" type="ORF">PENPOL_c024G00487</name>
</gene>
<sequence>MIFINLFGFAKGKPIRPVVATKELQDKRNAEEGSPDGTDRALPGQEEATPQNPTSLPASGSREKERAQRHLKFLDKRRGRWDYPGGHPPG</sequence>
<comment type="caution">
    <text evidence="2">The sequence shown here is derived from an EMBL/GenBank/DDBJ whole genome shotgun (WGS) entry which is preliminary data.</text>
</comment>
<name>A0A1V6N6V6_PENPO</name>
<evidence type="ECO:0000256" key="1">
    <source>
        <dbReference type="SAM" id="MobiDB-lite"/>
    </source>
</evidence>
<dbReference type="Proteomes" id="UP000191408">
    <property type="component" value="Unassembled WGS sequence"/>
</dbReference>
<feature type="region of interest" description="Disordered" evidence="1">
    <location>
        <begin position="21"/>
        <end position="90"/>
    </location>
</feature>
<dbReference type="AlphaFoldDB" id="A0A1V6N6V6"/>
<evidence type="ECO:0000313" key="2">
    <source>
        <dbReference type="EMBL" id="OQD60404.1"/>
    </source>
</evidence>